<dbReference type="OrthoDB" id="6193381at2"/>
<dbReference type="InterPro" id="IPR010664">
    <property type="entry name" value="LipoPS_assembly_LptC-rel"/>
</dbReference>
<keyword evidence="3 6" id="KW-0812">Transmembrane</keyword>
<dbReference type="InterPro" id="IPR026265">
    <property type="entry name" value="LptC"/>
</dbReference>
<evidence type="ECO:0000256" key="7">
    <source>
        <dbReference type="PIRNR" id="PIRNR028513"/>
    </source>
</evidence>
<evidence type="ECO:0000256" key="3">
    <source>
        <dbReference type="ARBA" id="ARBA00022692"/>
    </source>
</evidence>
<dbReference type="PANTHER" id="PTHR37481:SF1">
    <property type="entry name" value="LIPOPOLYSACCHARIDE EXPORT SYSTEM PROTEIN LPTC"/>
    <property type="match status" value="1"/>
</dbReference>
<proteinExistence type="inferred from homology"/>
<dbReference type="GO" id="GO:0017089">
    <property type="term" value="F:glycolipid transfer activity"/>
    <property type="evidence" value="ECO:0007669"/>
    <property type="project" value="TreeGrafter"/>
</dbReference>
<evidence type="ECO:0000256" key="6">
    <source>
        <dbReference type="HAMAP-Rule" id="MF_01915"/>
    </source>
</evidence>
<comment type="subunit">
    <text evidence="6">Component of the lipopolysaccharide transport and assembly complex. Interacts with LptA and the LptBFG transporter complex.</text>
</comment>
<dbReference type="RefSeq" id="WP_146798685.1">
    <property type="nucleotide sequence ID" value="NZ_VOLP01000007.1"/>
</dbReference>
<sequence length="188" mass="21610">MNRLYSLTLLFFLIAGGVYGIIEWRNSSTPQLQAIDKTLTPDFIAENLHSNVYKHEGNLAYVVDAHRMEHYPELNITNFEFPQYTLHPKNDAPTWKISANEGILYNNNRVKLEKRVRLLATDPDSLLQEVQGKYFELDLKTNIISSEQEIKIIGKGFTIDGKGLIVDLNTNQMTLTKHVKSIYEIVKK</sequence>
<dbReference type="AlphaFoldDB" id="A0A5C6QC11"/>
<comment type="subcellular location">
    <subcellularLocation>
        <location evidence="6">Cell inner membrane</location>
        <topology evidence="6">Single-pass membrane protein</topology>
    </subcellularLocation>
</comment>
<organism evidence="9 11">
    <name type="scientific">Colwellia hornerae</name>
    <dbReference type="NCBI Taxonomy" id="89402"/>
    <lineage>
        <taxon>Bacteria</taxon>
        <taxon>Pseudomonadati</taxon>
        <taxon>Pseudomonadota</taxon>
        <taxon>Gammaproteobacteria</taxon>
        <taxon>Alteromonadales</taxon>
        <taxon>Colwelliaceae</taxon>
        <taxon>Colwellia</taxon>
    </lineage>
</organism>
<evidence type="ECO:0000313" key="8">
    <source>
        <dbReference type="EMBL" id="TWX61154.1"/>
    </source>
</evidence>
<dbReference type="InterPro" id="IPR052363">
    <property type="entry name" value="LPS_export_LptC"/>
</dbReference>
<dbReference type="Proteomes" id="UP000321525">
    <property type="component" value="Unassembled WGS sequence"/>
</dbReference>
<keyword evidence="10" id="KW-1185">Reference proteome</keyword>
<protein>
    <recommendedName>
        <fullName evidence="6 7">Lipopolysaccharide export system protein LptC</fullName>
    </recommendedName>
</protein>
<keyword evidence="2 6" id="KW-0997">Cell inner membrane</keyword>
<dbReference type="GO" id="GO:0005886">
    <property type="term" value="C:plasma membrane"/>
    <property type="evidence" value="ECO:0007669"/>
    <property type="project" value="UniProtKB-SubCell"/>
</dbReference>
<dbReference type="NCBIfam" id="TIGR04409">
    <property type="entry name" value="LptC_YrbK"/>
    <property type="match status" value="1"/>
</dbReference>
<comment type="similarity">
    <text evidence="6 7">Belongs to the LptC family.</text>
</comment>
<dbReference type="PIRSF" id="PIRSF028513">
    <property type="entry name" value="LptC"/>
    <property type="match status" value="1"/>
</dbReference>
<accession>A0A5C6QC11</accession>
<comment type="caution">
    <text evidence="9">The sequence shown here is derived from an EMBL/GenBank/DDBJ whole genome shotgun (WGS) entry which is preliminary data.</text>
</comment>
<evidence type="ECO:0000256" key="4">
    <source>
        <dbReference type="ARBA" id="ARBA00022989"/>
    </source>
</evidence>
<reference evidence="9 11" key="1">
    <citation type="submission" date="2019-07" db="EMBL/GenBank/DDBJ databases">
        <title>Genomes of sea-ice associated Colwellia species.</title>
        <authorList>
            <person name="Bowman J.P."/>
        </authorList>
    </citation>
    <scope>NUCLEOTIDE SEQUENCE [LARGE SCALE GENOMIC DNA]</scope>
    <source>
        <strain evidence="8 10">ACAM 607</strain>
        <strain evidence="9 11">IC036</strain>
    </source>
</reference>
<comment type="function">
    <text evidence="6">Involved in the assembly of lipopolysaccharide (LPS). Required for the translocation of LPS from the inner membrane to the outer membrane. Facilitates the transfer of LPS from the inner membrane to the periplasmic protein LptA. Could be a docking site for LptA.</text>
</comment>
<evidence type="ECO:0000256" key="5">
    <source>
        <dbReference type="ARBA" id="ARBA00023136"/>
    </source>
</evidence>
<name>A0A5C6QC11_9GAMM</name>
<keyword evidence="1 6" id="KW-1003">Cell membrane</keyword>
<dbReference type="HAMAP" id="MF_01915">
    <property type="entry name" value="LPS_assembly_LptC"/>
    <property type="match status" value="1"/>
</dbReference>
<dbReference type="GO" id="GO:0015221">
    <property type="term" value="F:lipopolysaccharide transmembrane transporter activity"/>
    <property type="evidence" value="ECO:0007669"/>
    <property type="project" value="InterPro"/>
</dbReference>
<dbReference type="EMBL" id="VOLQ01000018">
    <property type="protein sequence ID" value="TWX66496.1"/>
    <property type="molecule type" value="Genomic_DNA"/>
</dbReference>
<dbReference type="Gene3D" id="2.60.450.10">
    <property type="entry name" value="Lipopolysaccharide (LPS) transport protein A like domain"/>
    <property type="match status" value="1"/>
</dbReference>
<evidence type="ECO:0000256" key="2">
    <source>
        <dbReference type="ARBA" id="ARBA00022519"/>
    </source>
</evidence>
<dbReference type="Proteomes" id="UP000321917">
    <property type="component" value="Unassembled WGS sequence"/>
</dbReference>
<dbReference type="Pfam" id="PF06835">
    <property type="entry name" value="LptC"/>
    <property type="match status" value="1"/>
</dbReference>
<dbReference type="GO" id="GO:0030288">
    <property type="term" value="C:outer membrane-bounded periplasmic space"/>
    <property type="evidence" value="ECO:0007669"/>
    <property type="project" value="TreeGrafter"/>
</dbReference>
<dbReference type="PANTHER" id="PTHR37481">
    <property type="entry name" value="LIPOPOLYSACCHARIDE EXPORT SYSTEM PROTEIN LPTC"/>
    <property type="match status" value="1"/>
</dbReference>
<evidence type="ECO:0000313" key="10">
    <source>
        <dbReference type="Proteomes" id="UP000321525"/>
    </source>
</evidence>
<dbReference type="EMBL" id="VOLR01000006">
    <property type="protein sequence ID" value="TWX61154.1"/>
    <property type="molecule type" value="Genomic_DNA"/>
</dbReference>
<gene>
    <name evidence="6 9" type="primary">lptC</name>
    <name evidence="8" type="ORF">ESZ26_05260</name>
    <name evidence="9" type="ORF">ESZ27_10755</name>
</gene>
<comment type="function">
    <text evidence="7">Required for the translocation of lipopolysaccharide (LPS) from the inner membrane to the outer membrane.</text>
</comment>
<keyword evidence="4 6" id="KW-1133">Transmembrane helix</keyword>
<evidence type="ECO:0000313" key="9">
    <source>
        <dbReference type="EMBL" id="TWX66496.1"/>
    </source>
</evidence>
<keyword evidence="5 6" id="KW-0472">Membrane</keyword>
<dbReference type="GO" id="GO:0043165">
    <property type="term" value="P:Gram-negative-bacterium-type cell outer membrane assembly"/>
    <property type="evidence" value="ECO:0007669"/>
    <property type="project" value="UniProtKB-UniRule"/>
</dbReference>
<evidence type="ECO:0000313" key="11">
    <source>
        <dbReference type="Proteomes" id="UP000321917"/>
    </source>
</evidence>
<evidence type="ECO:0000256" key="1">
    <source>
        <dbReference type="ARBA" id="ARBA00022475"/>
    </source>
</evidence>